<feature type="domain" description="FAD-binding" evidence="8">
    <location>
        <begin position="232"/>
        <end position="372"/>
    </location>
</feature>
<name>A0A4Q1HCA9_9BURK</name>
<evidence type="ECO:0000313" key="9">
    <source>
        <dbReference type="EMBL" id="RXN83288.1"/>
    </source>
</evidence>
<dbReference type="Gene3D" id="3.50.50.60">
    <property type="entry name" value="FAD/NAD(P)-binding domain"/>
    <property type="match status" value="1"/>
</dbReference>
<evidence type="ECO:0000256" key="2">
    <source>
        <dbReference type="ARBA" id="ARBA00004749"/>
    </source>
</evidence>
<comment type="similarity">
    <text evidence="3">Belongs to the UbiH/COQ6 family.</text>
</comment>
<comment type="caution">
    <text evidence="9">The sequence shown here is derived from an EMBL/GenBank/DDBJ whole genome shotgun (WGS) entry which is preliminary data.</text>
</comment>
<dbReference type="Proteomes" id="UP000290849">
    <property type="component" value="Unassembled WGS sequence"/>
</dbReference>
<comment type="pathway">
    <text evidence="2">Cofactor biosynthesis; ubiquinone biosynthesis.</text>
</comment>
<evidence type="ECO:0000256" key="1">
    <source>
        <dbReference type="ARBA" id="ARBA00001974"/>
    </source>
</evidence>
<dbReference type="EMBL" id="PYAL01000010">
    <property type="protein sequence ID" value="RXN83288.1"/>
    <property type="molecule type" value="Genomic_DNA"/>
</dbReference>
<dbReference type="InterPro" id="IPR002938">
    <property type="entry name" value="FAD-bd"/>
</dbReference>
<dbReference type="NCBIfam" id="TIGR01988">
    <property type="entry name" value="Ubi-OHases"/>
    <property type="match status" value="1"/>
</dbReference>
<dbReference type="GO" id="GO:0006744">
    <property type="term" value="P:ubiquinone biosynthetic process"/>
    <property type="evidence" value="ECO:0007669"/>
    <property type="project" value="UniProtKB-UniPathway"/>
</dbReference>
<sequence length="427" mass="44124">MSKPDFSIAILGAGPVGCALALMLARHAADPADILLVRGAPPAGRAAPSAPGITPPPASVIAPIPAPATAPLAAPAVPALPARPRAAAPEADVRVLAMNHGSRVLLESLGAWPRGTASIHTIHVSQRGRLGRTLIRDTDFDVPQLGAVTAYAALHAALMRQVEQAGITVRALPGARLAAQDADGVTLADADGDSLRCGVAVQSDGAGADDIRREYGQHAVLATVRAALPRDGWAFERFTREGPLALLPHPAAPDTYAVVWCCAPERAQALAALDQAAFSTALLEAFGDRLGMLACLAPRHVFPLFLSARRALVHGRTVAVGNAAQTLHPVAGQGLNLGLRDAARLAQSLASWLGRPAGAPTEALAAYTRARRGDRWLTAGLTDLMPRAFATGLAPLEHAGGLALLGLDLLQPLRAPLARHLLQGLRA</sequence>
<dbReference type="PRINTS" id="PR00420">
    <property type="entry name" value="RNGMNOXGNASE"/>
</dbReference>
<evidence type="ECO:0000256" key="4">
    <source>
        <dbReference type="ARBA" id="ARBA00022630"/>
    </source>
</evidence>
<proteinExistence type="inferred from homology"/>
<dbReference type="InterPro" id="IPR051205">
    <property type="entry name" value="UbiH/COQ6_monooxygenase"/>
</dbReference>
<dbReference type="InterPro" id="IPR018168">
    <property type="entry name" value="Ubi_Hdrlase_CS"/>
</dbReference>
<dbReference type="InterPro" id="IPR036188">
    <property type="entry name" value="FAD/NAD-bd_sf"/>
</dbReference>
<dbReference type="RefSeq" id="WP_129154180.1">
    <property type="nucleotide sequence ID" value="NZ_JBHSDO010000003.1"/>
</dbReference>
<evidence type="ECO:0000313" key="10">
    <source>
        <dbReference type="Proteomes" id="UP000290849"/>
    </source>
</evidence>
<organism evidence="9 10">
    <name type="scientific">Achromobacter aloeverae</name>
    <dbReference type="NCBI Taxonomy" id="1750518"/>
    <lineage>
        <taxon>Bacteria</taxon>
        <taxon>Pseudomonadati</taxon>
        <taxon>Pseudomonadota</taxon>
        <taxon>Betaproteobacteria</taxon>
        <taxon>Burkholderiales</taxon>
        <taxon>Alcaligenaceae</taxon>
        <taxon>Achromobacter</taxon>
    </lineage>
</organism>
<dbReference type="PANTHER" id="PTHR43876:SF8">
    <property type="entry name" value="2-OCTAPRENYL-6-METHOXYPHENOL HYDROXYLASE"/>
    <property type="match status" value="1"/>
</dbReference>
<evidence type="ECO:0000256" key="5">
    <source>
        <dbReference type="ARBA" id="ARBA00022827"/>
    </source>
</evidence>
<keyword evidence="6" id="KW-0560">Oxidoreductase</keyword>
<gene>
    <name evidence="9" type="ORF">C7R54_27775</name>
</gene>
<dbReference type="GO" id="GO:0071949">
    <property type="term" value="F:FAD binding"/>
    <property type="evidence" value="ECO:0007669"/>
    <property type="project" value="InterPro"/>
</dbReference>
<reference evidence="9 10" key="1">
    <citation type="journal article" date="2017" name="Int. J. Syst. Evol. Microbiol.">
        <title>Achromobacter aloeverae sp. nov., isolated from the root of Aloe vera (L.) Burm.f.</title>
        <authorList>
            <person name="Kuncharoen N."/>
            <person name="Muramatsu Y."/>
            <person name="Shibata C."/>
            <person name="Kamakura Y."/>
            <person name="Nakagawa Y."/>
            <person name="Tanasupawat S."/>
        </authorList>
    </citation>
    <scope>NUCLEOTIDE SEQUENCE [LARGE SCALE GENOMIC DNA]</scope>
    <source>
        <strain evidence="9 10">AVA-1</strain>
    </source>
</reference>
<dbReference type="OrthoDB" id="9769565at2"/>
<protein>
    <submittedName>
        <fullName evidence="9">Monooxygenase</fullName>
    </submittedName>
</protein>
<keyword evidence="10" id="KW-1185">Reference proteome</keyword>
<keyword evidence="5" id="KW-0274">FAD</keyword>
<dbReference type="PROSITE" id="PS01304">
    <property type="entry name" value="UBIH"/>
    <property type="match status" value="1"/>
</dbReference>
<dbReference type="GO" id="GO:0008681">
    <property type="term" value="F:2-octaprenyl-6-methoxyphenol hydroxylase activity"/>
    <property type="evidence" value="ECO:0007669"/>
    <property type="project" value="TreeGrafter"/>
</dbReference>
<dbReference type="PANTHER" id="PTHR43876">
    <property type="entry name" value="UBIQUINONE BIOSYNTHESIS MONOOXYGENASE COQ6, MITOCHONDRIAL"/>
    <property type="match status" value="1"/>
</dbReference>
<evidence type="ECO:0000256" key="7">
    <source>
        <dbReference type="ARBA" id="ARBA00023033"/>
    </source>
</evidence>
<dbReference type="Pfam" id="PF01494">
    <property type="entry name" value="FAD_binding_3"/>
    <property type="match status" value="1"/>
</dbReference>
<dbReference type="SUPFAM" id="SSF51905">
    <property type="entry name" value="FAD/NAD(P)-binding domain"/>
    <property type="match status" value="1"/>
</dbReference>
<keyword evidence="4" id="KW-0285">Flavoprotein</keyword>
<dbReference type="InterPro" id="IPR010971">
    <property type="entry name" value="UbiH/COQ6"/>
</dbReference>
<evidence type="ECO:0000256" key="3">
    <source>
        <dbReference type="ARBA" id="ARBA00005349"/>
    </source>
</evidence>
<evidence type="ECO:0000256" key="6">
    <source>
        <dbReference type="ARBA" id="ARBA00023002"/>
    </source>
</evidence>
<dbReference type="Gene3D" id="3.30.9.10">
    <property type="entry name" value="D-Amino Acid Oxidase, subunit A, domain 2"/>
    <property type="match status" value="1"/>
</dbReference>
<dbReference type="AlphaFoldDB" id="A0A4Q1HCA9"/>
<evidence type="ECO:0000259" key="8">
    <source>
        <dbReference type="Pfam" id="PF01494"/>
    </source>
</evidence>
<comment type="cofactor">
    <cofactor evidence="1">
        <name>FAD</name>
        <dbReference type="ChEBI" id="CHEBI:57692"/>
    </cofactor>
</comment>
<dbReference type="UniPathway" id="UPA00232"/>
<accession>A0A4Q1HCA9</accession>
<keyword evidence="7 9" id="KW-0503">Monooxygenase</keyword>